<dbReference type="EMBL" id="OA884053">
    <property type="protein sequence ID" value="CAD7280211.1"/>
    <property type="molecule type" value="Genomic_DNA"/>
</dbReference>
<dbReference type="InterPro" id="IPR058567">
    <property type="entry name" value="Ig_TRAPPC9_Trs120_3rd"/>
</dbReference>
<proteinExistence type="inferred from homology"/>
<dbReference type="InterPro" id="IPR013935">
    <property type="entry name" value="Trs120_TRAPPC9"/>
</dbReference>
<evidence type="ECO:0000313" key="7">
    <source>
        <dbReference type="EMBL" id="CAD7280211.1"/>
    </source>
</evidence>
<gene>
    <name evidence="7" type="ORF">NMOB1V02_LOCUS7874</name>
</gene>
<feature type="domain" description="Trs120/TRAPPC9 N-terminal" evidence="4">
    <location>
        <begin position="74"/>
        <end position="302"/>
    </location>
</feature>
<evidence type="ECO:0008006" key="9">
    <source>
        <dbReference type="Google" id="ProtNLM"/>
    </source>
</evidence>
<evidence type="ECO:0000256" key="3">
    <source>
        <dbReference type="ARBA" id="ARBA00023034"/>
    </source>
</evidence>
<dbReference type="OrthoDB" id="27962at2759"/>
<evidence type="ECO:0000259" key="4">
    <source>
        <dbReference type="Pfam" id="PF08626"/>
    </source>
</evidence>
<comment type="subcellular location">
    <subcellularLocation>
        <location evidence="1">Golgi apparatus</location>
    </subcellularLocation>
</comment>
<dbReference type="InterPro" id="IPR058563">
    <property type="entry name" value="Trs120_TRAPPC9_N"/>
</dbReference>
<comment type="similarity">
    <text evidence="2">Belongs to the NIBP family.</text>
</comment>
<evidence type="ECO:0000259" key="5">
    <source>
        <dbReference type="Pfam" id="PF26251"/>
    </source>
</evidence>
<organism evidence="7">
    <name type="scientific">Notodromas monacha</name>
    <dbReference type="NCBI Taxonomy" id="399045"/>
    <lineage>
        <taxon>Eukaryota</taxon>
        <taxon>Metazoa</taxon>
        <taxon>Ecdysozoa</taxon>
        <taxon>Arthropoda</taxon>
        <taxon>Crustacea</taxon>
        <taxon>Oligostraca</taxon>
        <taxon>Ostracoda</taxon>
        <taxon>Podocopa</taxon>
        <taxon>Podocopida</taxon>
        <taxon>Cypridocopina</taxon>
        <taxon>Cypridoidea</taxon>
        <taxon>Cyprididae</taxon>
        <taxon>Notodromas</taxon>
    </lineage>
</organism>
<evidence type="ECO:0000256" key="2">
    <source>
        <dbReference type="ARBA" id="ARBA00008459"/>
    </source>
</evidence>
<reference evidence="7" key="1">
    <citation type="submission" date="2020-11" db="EMBL/GenBank/DDBJ databases">
        <authorList>
            <person name="Tran Van P."/>
        </authorList>
    </citation>
    <scope>NUCLEOTIDE SEQUENCE</scope>
</reference>
<dbReference type="Pfam" id="PF26251">
    <property type="entry name" value="TPR_TRAPPC9-Trs120"/>
    <property type="match status" value="1"/>
</dbReference>
<dbReference type="Pfam" id="PF08626">
    <property type="entry name" value="TRAPPC9-Trs120"/>
    <property type="match status" value="1"/>
</dbReference>
<accession>A0A7R9BUD2</accession>
<name>A0A7R9BUD2_9CRUS</name>
<dbReference type="PANTHER" id="PTHR21512:SF5">
    <property type="entry name" value="TRAFFICKING PROTEIN PARTICLE COMPLEX SUBUNIT 9"/>
    <property type="match status" value="1"/>
</dbReference>
<keyword evidence="8" id="KW-1185">Reference proteome</keyword>
<dbReference type="GO" id="GO:0005802">
    <property type="term" value="C:trans-Golgi network"/>
    <property type="evidence" value="ECO:0007669"/>
    <property type="project" value="TreeGrafter"/>
</dbReference>
<dbReference type="Proteomes" id="UP000678499">
    <property type="component" value="Unassembled WGS sequence"/>
</dbReference>
<protein>
    <recommendedName>
        <fullName evidence="9">Trafficking protein particle complex subunit 9</fullName>
    </recommendedName>
</protein>
<evidence type="ECO:0000256" key="1">
    <source>
        <dbReference type="ARBA" id="ARBA00004555"/>
    </source>
</evidence>
<keyword evidence="3" id="KW-0333">Golgi apparatus</keyword>
<evidence type="ECO:0000313" key="8">
    <source>
        <dbReference type="Proteomes" id="UP000678499"/>
    </source>
</evidence>
<sequence>MRSSVSVILSSAPPDNTMSFPDYLQTAADHATLLILVRQVGQQLKQKTFNRFFETIQRIREIKVTDHQGNLRILHFRYKRSYPVENNEWGDFQTHRRVLGLLSLGKFTSKEELRELLQQHEAIKLRYASSLYDSRCVMFGDGTGLIRNGEEAESEFKSAKINYPSVDCCDSLLADVTEFLSSLFWVLESKRVSSQGHEKVAASEKLAALASGSNPVNSSQLICAPFERKDFAGIDIESRSNKKRCLGRAKKQQADLCLQAGLPFDAMVQYNAAAELLRGANDWLWLGGALEGMGAAAGMLHYPSLGRFPSPGLHRNSSFSIGDQGVPKPLIISQTRDPVSTQLSGNVPTPSEIIELYREAITQYGKYRHAGIIETEASLKAVQILVLQDKPIIAAEFLQNVVFINLQLPEEEKFTAFICHPTFQNSWSEAVTAHVLFLMESTVQVPRSRLEFFVQVQRFVTLAGLYEEIGFIRKASFYRRVAAMRCVSPQNTNPSWNDCYQLLVQCLDGYRLSLDPASSGPQITPSHVNVWTERNFPNCVGWPHLQTKVLEELIGSARRMGNNALAIRHMIFLLHVMVGHSPLKELQDHAMQLAALTRIDAGELSGILPVPLALDSGVIIPPVHLTNLPFVRMFDMTPPTATALVEKSSKMRKKAKQLGKYIGSDEDEFSASPFIVSNLRMVGSAQKKRNREASETEFFWVVDEICCVTMDFENPLPMDLHVHKLVGLMFGSTPDFGLLTEGVQFEAETVDLVMSPLSDVSLCLRGVPRCAGKLRILGYTLTTLGVTSNCKLRNMANIGGVERPFLEVDIVPELPMLEVTAFQGTHQGDDISCYPESLESHSPLARSLKINMFAGEKQEVKLKLRNVSKIPVEAVNSALETVGNPANAASHKKFISWDEEKVLEQRLPIDPDGCLEVVLSLDSNAFNFIGPPILGDTMSSISLTSEPGSAPSSLAIPSWLMNFPKPRNLDGGTFSDPLLNPGNRSLVSQRYKSTSSLKSEECSHLQGRSKVISVVLQMDYSGGRGFTEGYCRKWSMAVSLHILPSVCVTAWDILPGGTSESCYLVLDVQNATNQEMELTYKAPNEKKIAIEPLDSCRFPIPVSRCALNKTGSKELKSPEEEEAAVAKLIGDHLTSTVELSWVLPYSDIRGQGNLRGITLTPSMISLVQMPPVTWRVGVNGVQAGAGRLEEVHVVLGALVEVSVELGNSMLGRSLVNLVLEIRPFIPSHSPSSALAFEPVSPAVANTVTVVGADTVAVPHVPVGSHFHHRCGIIFCTPGVYKIAVKCRAREEVFGKISVPVWEHVPAVDIVVRECS</sequence>
<dbReference type="EMBL" id="CAJPEX010002016">
    <property type="protein sequence ID" value="CAG0920363.1"/>
    <property type="molecule type" value="Genomic_DNA"/>
</dbReference>
<dbReference type="Pfam" id="PF26282">
    <property type="entry name" value="Ig_TRAPPC9-Trs120_3rd"/>
    <property type="match status" value="1"/>
</dbReference>
<feature type="domain" description="Trs120/TRAPPC9 third Ig-like" evidence="6">
    <location>
        <begin position="1058"/>
        <end position="1167"/>
    </location>
</feature>
<dbReference type="PANTHER" id="PTHR21512">
    <property type="entry name" value="TRAFFICKING PROTEIN PARTICLE COMPLEX SUBUNIT 9"/>
    <property type="match status" value="1"/>
</dbReference>
<dbReference type="InterPro" id="IPR058564">
    <property type="entry name" value="TPR_TRAPPC9_Trs120"/>
</dbReference>
<feature type="domain" description="Trs120/TRAPPC9 TPR region" evidence="5">
    <location>
        <begin position="352"/>
        <end position="577"/>
    </location>
</feature>
<evidence type="ECO:0000259" key="6">
    <source>
        <dbReference type="Pfam" id="PF26282"/>
    </source>
</evidence>